<accession>A0ABD2ZU94</accession>
<keyword evidence="2" id="KW-1185">Reference proteome</keyword>
<gene>
    <name evidence="1" type="ORF">ACH5RR_015836</name>
</gene>
<dbReference type="Proteomes" id="UP001630127">
    <property type="component" value="Unassembled WGS sequence"/>
</dbReference>
<name>A0ABD2ZU94_9GENT</name>
<dbReference type="AlphaFoldDB" id="A0ABD2ZU94"/>
<reference evidence="1 2" key="1">
    <citation type="submission" date="2024-11" db="EMBL/GenBank/DDBJ databases">
        <title>A near-complete genome assembly of Cinchona calisaya.</title>
        <authorList>
            <person name="Lian D.C."/>
            <person name="Zhao X.W."/>
            <person name="Wei L."/>
        </authorList>
    </citation>
    <scope>NUCLEOTIDE SEQUENCE [LARGE SCALE GENOMIC DNA]</scope>
    <source>
        <tissue evidence="1">Nenye</tissue>
    </source>
</reference>
<dbReference type="EMBL" id="JBJUIK010000007">
    <property type="protein sequence ID" value="KAL3523002.1"/>
    <property type="molecule type" value="Genomic_DNA"/>
</dbReference>
<comment type="caution">
    <text evidence="1">The sequence shown here is derived from an EMBL/GenBank/DDBJ whole genome shotgun (WGS) entry which is preliminary data.</text>
</comment>
<sequence>MNYDIQIIKHCSHLQRCDIPNNPLQIQIMEEIQMPSLYAHGLSLETHMHIETSNIKIIAIQKFQDPSHWIKNEGRRCNLAFHSTRCDRLHSNDSVTAQTSKIDKEYDK</sequence>
<evidence type="ECO:0000313" key="2">
    <source>
        <dbReference type="Proteomes" id="UP001630127"/>
    </source>
</evidence>
<proteinExistence type="predicted"/>
<protein>
    <submittedName>
        <fullName evidence="1">Uncharacterized protein</fullName>
    </submittedName>
</protein>
<evidence type="ECO:0000313" key="1">
    <source>
        <dbReference type="EMBL" id="KAL3523002.1"/>
    </source>
</evidence>
<organism evidence="1 2">
    <name type="scientific">Cinchona calisaya</name>
    <dbReference type="NCBI Taxonomy" id="153742"/>
    <lineage>
        <taxon>Eukaryota</taxon>
        <taxon>Viridiplantae</taxon>
        <taxon>Streptophyta</taxon>
        <taxon>Embryophyta</taxon>
        <taxon>Tracheophyta</taxon>
        <taxon>Spermatophyta</taxon>
        <taxon>Magnoliopsida</taxon>
        <taxon>eudicotyledons</taxon>
        <taxon>Gunneridae</taxon>
        <taxon>Pentapetalae</taxon>
        <taxon>asterids</taxon>
        <taxon>lamiids</taxon>
        <taxon>Gentianales</taxon>
        <taxon>Rubiaceae</taxon>
        <taxon>Cinchonoideae</taxon>
        <taxon>Cinchoneae</taxon>
        <taxon>Cinchona</taxon>
    </lineage>
</organism>